<protein>
    <recommendedName>
        <fullName evidence="5">DUF4179 domain-containing protein</fullName>
    </recommendedName>
</protein>
<evidence type="ECO:0000313" key="3">
    <source>
        <dbReference type="EMBL" id="MRX65476.1"/>
    </source>
</evidence>
<comment type="caution">
    <text evidence="3">The sequence shown here is derived from an EMBL/GenBank/DDBJ whole genome shotgun (WGS) entry which is preliminary data.</text>
</comment>
<dbReference type="AlphaFoldDB" id="A0A6I2MV77"/>
<evidence type="ECO:0008006" key="5">
    <source>
        <dbReference type="Google" id="ProtNLM"/>
    </source>
</evidence>
<dbReference type="OrthoDB" id="1143801at2"/>
<keyword evidence="2" id="KW-0472">Membrane</keyword>
<accession>A0A6I2MV77</accession>
<dbReference type="RefSeq" id="WP_154368327.1">
    <property type="nucleotide sequence ID" value="NZ_WKJH01000024.1"/>
</dbReference>
<organism evidence="3 4">
    <name type="scientific">Maribacter luteus</name>
    <dbReference type="NCBI Taxonomy" id="2594478"/>
    <lineage>
        <taxon>Bacteria</taxon>
        <taxon>Pseudomonadati</taxon>
        <taxon>Bacteroidota</taxon>
        <taxon>Flavobacteriia</taxon>
        <taxon>Flavobacteriales</taxon>
        <taxon>Flavobacteriaceae</taxon>
        <taxon>Maribacter</taxon>
    </lineage>
</organism>
<evidence type="ECO:0000313" key="4">
    <source>
        <dbReference type="Proteomes" id="UP000443153"/>
    </source>
</evidence>
<feature type="transmembrane region" description="Helical" evidence="2">
    <location>
        <begin position="50"/>
        <end position="71"/>
    </location>
</feature>
<dbReference type="EMBL" id="WKJH01000024">
    <property type="protein sequence ID" value="MRX65476.1"/>
    <property type="molecule type" value="Genomic_DNA"/>
</dbReference>
<name>A0A6I2MV77_9FLAO</name>
<keyword evidence="2" id="KW-1133">Transmembrane helix</keyword>
<gene>
    <name evidence="3" type="ORF">GJ691_15075</name>
</gene>
<evidence type="ECO:0000256" key="1">
    <source>
        <dbReference type="SAM" id="Coils"/>
    </source>
</evidence>
<dbReference type="Proteomes" id="UP000443153">
    <property type="component" value="Unassembled WGS sequence"/>
</dbReference>
<keyword evidence="2" id="KW-0812">Transmembrane</keyword>
<proteinExistence type="predicted"/>
<keyword evidence="4" id="KW-1185">Reference proteome</keyword>
<sequence length="186" mass="21323">MEDDKLKELFKGLEGTFDTEEPQYGHRERFLKKLEHSEKTITLNNKKKNWWRTLSIAASVAVLCLIAIGIYSTKPSLDEQVAQISPEVSNTHVYFASLIEDQIKQLENESSPETQRIISDTMEQLKKLEANYKQLETDLINGGNDKLILSAMITNFQTRIDLLQDVINQIETIKNLKNQNNANITI</sequence>
<evidence type="ECO:0000256" key="2">
    <source>
        <dbReference type="SAM" id="Phobius"/>
    </source>
</evidence>
<feature type="coiled-coil region" evidence="1">
    <location>
        <begin position="118"/>
        <end position="145"/>
    </location>
</feature>
<reference evidence="3 4" key="1">
    <citation type="submission" date="2019-11" db="EMBL/GenBank/DDBJ databases">
        <title>Maribacter lutea sp. nov., a marine bacterium isolated from intertidal sand.</title>
        <authorList>
            <person name="Liu A."/>
        </authorList>
    </citation>
    <scope>NUCLEOTIDE SEQUENCE [LARGE SCALE GENOMIC DNA]</scope>
    <source>
        <strain evidence="3 4">RZ05</strain>
    </source>
</reference>
<keyword evidence="1" id="KW-0175">Coiled coil</keyword>